<name>A0A4S3LXN2_9FLAO</name>
<proteinExistence type="predicted"/>
<dbReference type="AlphaFoldDB" id="A0A4S3LXN2"/>
<keyword evidence="5" id="KW-1185">Reference proteome</keyword>
<sequence>MKPEIHIIRTNSEHEDFIPLVKELDAFLAITDGDEHAFYDQFNKLDAIQHVVLLYLNKEAVACGALKEYDKESAEIKRMFTKPSLRGLRLAETILEALENWAAELGYSRCILETGTRQTSAIALYQRCGYTLMPCYGQYRNMDNSRCFEKGLIPQRRDQ</sequence>
<dbReference type="SUPFAM" id="SSF55729">
    <property type="entry name" value="Acyl-CoA N-acyltransferases (Nat)"/>
    <property type="match status" value="1"/>
</dbReference>
<dbReference type="InterPro" id="IPR050832">
    <property type="entry name" value="Bact_Acetyltransf"/>
</dbReference>
<accession>A0A4S3LXN2</accession>
<keyword evidence="2" id="KW-0012">Acyltransferase</keyword>
<reference evidence="4 5" key="1">
    <citation type="submission" date="2019-04" db="EMBL/GenBank/DDBJ databases">
        <title>Draft genome sequence of Robertkochia marina CC-AMO-30D.</title>
        <authorList>
            <person name="Hameed A."/>
            <person name="Lin S.-Y."/>
            <person name="Shahina M."/>
            <person name="Lai W.-A."/>
            <person name="Young C.-C."/>
        </authorList>
    </citation>
    <scope>NUCLEOTIDE SEQUENCE [LARGE SCALE GENOMIC DNA]</scope>
    <source>
        <strain evidence="4 5">CC-AMO-30D</strain>
    </source>
</reference>
<dbReference type="InterPro" id="IPR000182">
    <property type="entry name" value="GNAT_dom"/>
</dbReference>
<organism evidence="4 5">
    <name type="scientific">Robertkochia marina</name>
    <dbReference type="NCBI Taxonomy" id="1227945"/>
    <lineage>
        <taxon>Bacteria</taxon>
        <taxon>Pseudomonadati</taxon>
        <taxon>Bacteroidota</taxon>
        <taxon>Flavobacteriia</taxon>
        <taxon>Flavobacteriales</taxon>
        <taxon>Flavobacteriaceae</taxon>
        <taxon>Robertkochia</taxon>
    </lineage>
</organism>
<evidence type="ECO:0000259" key="3">
    <source>
        <dbReference type="PROSITE" id="PS51186"/>
    </source>
</evidence>
<dbReference type="Gene3D" id="3.40.630.30">
    <property type="match status" value="1"/>
</dbReference>
<dbReference type="OrthoDB" id="9803233at2"/>
<evidence type="ECO:0000256" key="2">
    <source>
        <dbReference type="ARBA" id="ARBA00023315"/>
    </source>
</evidence>
<feature type="domain" description="N-acetyltransferase" evidence="3">
    <location>
        <begin position="6"/>
        <end position="153"/>
    </location>
</feature>
<keyword evidence="1 4" id="KW-0808">Transferase</keyword>
<dbReference type="EMBL" id="SSMC01000003">
    <property type="protein sequence ID" value="THD66302.1"/>
    <property type="molecule type" value="Genomic_DNA"/>
</dbReference>
<dbReference type="RefSeq" id="WP_136336374.1">
    <property type="nucleotide sequence ID" value="NZ_QXMP01000017.1"/>
</dbReference>
<dbReference type="PROSITE" id="PS51186">
    <property type="entry name" value="GNAT"/>
    <property type="match status" value="1"/>
</dbReference>
<dbReference type="GO" id="GO:0016747">
    <property type="term" value="F:acyltransferase activity, transferring groups other than amino-acyl groups"/>
    <property type="evidence" value="ECO:0007669"/>
    <property type="project" value="InterPro"/>
</dbReference>
<dbReference type="CDD" id="cd04301">
    <property type="entry name" value="NAT_SF"/>
    <property type="match status" value="1"/>
</dbReference>
<dbReference type="PANTHER" id="PTHR43877">
    <property type="entry name" value="AMINOALKYLPHOSPHONATE N-ACETYLTRANSFERASE-RELATED-RELATED"/>
    <property type="match status" value="1"/>
</dbReference>
<evidence type="ECO:0000313" key="4">
    <source>
        <dbReference type="EMBL" id="THD66302.1"/>
    </source>
</evidence>
<evidence type="ECO:0000313" key="5">
    <source>
        <dbReference type="Proteomes" id="UP000305939"/>
    </source>
</evidence>
<dbReference type="Pfam" id="PF00583">
    <property type="entry name" value="Acetyltransf_1"/>
    <property type="match status" value="1"/>
</dbReference>
<dbReference type="Proteomes" id="UP000305939">
    <property type="component" value="Unassembled WGS sequence"/>
</dbReference>
<evidence type="ECO:0000256" key="1">
    <source>
        <dbReference type="ARBA" id="ARBA00022679"/>
    </source>
</evidence>
<dbReference type="InterPro" id="IPR016181">
    <property type="entry name" value="Acyl_CoA_acyltransferase"/>
</dbReference>
<gene>
    <name evidence="4" type="ORF">E7Z59_10835</name>
</gene>
<dbReference type="PANTHER" id="PTHR43877:SF2">
    <property type="entry name" value="AMINOALKYLPHOSPHONATE N-ACETYLTRANSFERASE-RELATED"/>
    <property type="match status" value="1"/>
</dbReference>
<comment type="caution">
    <text evidence="4">The sequence shown here is derived from an EMBL/GenBank/DDBJ whole genome shotgun (WGS) entry which is preliminary data.</text>
</comment>
<protein>
    <submittedName>
        <fullName evidence="4">GNAT family N-acetyltransferase</fullName>
    </submittedName>
</protein>